<accession>A0A9P9AI04</accession>
<dbReference type="AlphaFoldDB" id="A0A9P9AI04"/>
<dbReference type="SUPFAM" id="SSF53383">
    <property type="entry name" value="PLP-dependent transferases"/>
    <property type="match status" value="1"/>
</dbReference>
<name>A0A9P9AI04_9HYPO</name>
<reference evidence="4 5" key="1">
    <citation type="journal article" date="2021" name="Nat. Commun.">
        <title>Genetic determinants of endophytism in the Arabidopsis root mycobiome.</title>
        <authorList>
            <person name="Mesny F."/>
            <person name="Miyauchi S."/>
            <person name="Thiergart T."/>
            <person name="Pickel B."/>
            <person name="Atanasova L."/>
            <person name="Karlsson M."/>
            <person name="Huettel B."/>
            <person name="Barry K.W."/>
            <person name="Haridas S."/>
            <person name="Chen C."/>
            <person name="Bauer D."/>
            <person name="Andreopoulos W."/>
            <person name="Pangilinan J."/>
            <person name="LaButti K."/>
            <person name="Riley R."/>
            <person name="Lipzen A."/>
            <person name="Clum A."/>
            <person name="Drula E."/>
            <person name="Henrissat B."/>
            <person name="Kohler A."/>
            <person name="Grigoriev I.V."/>
            <person name="Martin F.M."/>
            <person name="Hacquard S."/>
        </authorList>
    </citation>
    <scope>NUCLEOTIDE SEQUENCE [LARGE SCALE GENOMIC DNA]</scope>
    <source>
        <strain evidence="4 5">MPI-CAGE-CH-0241</strain>
    </source>
</reference>
<proteinExistence type="inferred from homology"/>
<evidence type="ECO:0000259" key="3">
    <source>
        <dbReference type="Pfam" id="PF00155"/>
    </source>
</evidence>
<keyword evidence="2" id="KW-0663">Pyridoxal phosphate</keyword>
<dbReference type="Gene3D" id="3.90.1150.10">
    <property type="entry name" value="Aspartate Aminotransferase, domain 1"/>
    <property type="match status" value="1"/>
</dbReference>
<dbReference type="PROSITE" id="PS00105">
    <property type="entry name" value="AA_TRANSFER_CLASS_1"/>
    <property type="match status" value="1"/>
</dbReference>
<evidence type="ECO:0000256" key="2">
    <source>
        <dbReference type="ARBA" id="ARBA00022898"/>
    </source>
</evidence>
<dbReference type="Proteomes" id="UP000777438">
    <property type="component" value="Unassembled WGS sequence"/>
</dbReference>
<dbReference type="GO" id="GO:0016740">
    <property type="term" value="F:transferase activity"/>
    <property type="evidence" value="ECO:0007669"/>
    <property type="project" value="UniProtKB-KW"/>
</dbReference>
<keyword evidence="5" id="KW-1185">Reference proteome</keyword>
<dbReference type="PANTHER" id="PTHR43510">
    <property type="entry name" value="AMINOTRANSFERASE FUNCTION, HYPOTHETICAL (EUROFUNG)"/>
    <property type="match status" value="1"/>
</dbReference>
<protein>
    <submittedName>
        <fullName evidence="4">Pyridoxal phosphate-dependent transferase</fullName>
    </submittedName>
</protein>
<dbReference type="Pfam" id="PF00155">
    <property type="entry name" value="Aminotran_1_2"/>
    <property type="match status" value="1"/>
</dbReference>
<dbReference type="InterPro" id="IPR015424">
    <property type="entry name" value="PyrdxlP-dep_Trfase"/>
</dbReference>
<keyword evidence="4" id="KW-0808">Transferase</keyword>
<dbReference type="OrthoDB" id="7042322at2759"/>
<comment type="caution">
    <text evidence="4">The sequence shown here is derived from an EMBL/GenBank/DDBJ whole genome shotgun (WGS) entry which is preliminary data.</text>
</comment>
<sequence length="383" mass="42922">MKYTRMPIEIESPEEYGYEKIKYNLSESSVTDQSLDSLGLQIPNLTLLYNEHKGNSKLRELIARESGVERDDVLITGGAAGALFIISTSQLGPHVGNQHRDSASSEPSHLVVTRPNYATNLETPKAIGCDITFVELSFEFGFQPDIDAIEAAIKPSTRIVSVTCPHNPTGTVMSRTSLDRLVAITMKHQCLLLVDETYRDIAYGQKLPVAASLADHVISVCSLSKSFGIPGIRIGWLISKNRQLQETFLAAKEQISISGSVIDEWIAEQVLSKRNEILTERMKEMKIRLEMVESWIDQEELLEWVKPAGGVVCFPRIKKEPTGGWKAFYDRLLNKYGTYVGPGHWFELPDSFFRLGYGWSTRSELQEGMEAISQALRDTDEDT</sequence>
<dbReference type="Gene3D" id="3.40.640.10">
    <property type="entry name" value="Type I PLP-dependent aspartate aminotransferase-like (Major domain)"/>
    <property type="match status" value="1"/>
</dbReference>
<dbReference type="InterPro" id="IPR004839">
    <property type="entry name" value="Aminotransferase_I/II_large"/>
</dbReference>
<dbReference type="CDD" id="cd00609">
    <property type="entry name" value="AAT_like"/>
    <property type="match status" value="1"/>
</dbReference>
<dbReference type="InterPro" id="IPR015422">
    <property type="entry name" value="PyrdxlP-dep_Trfase_small"/>
</dbReference>
<evidence type="ECO:0000313" key="4">
    <source>
        <dbReference type="EMBL" id="KAH6869771.1"/>
    </source>
</evidence>
<evidence type="ECO:0000313" key="5">
    <source>
        <dbReference type="Proteomes" id="UP000777438"/>
    </source>
</evidence>
<gene>
    <name evidence="4" type="ORF">B0T10DRAFT_501282</name>
</gene>
<feature type="domain" description="Aminotransferase class I/classII large" evidence="3">
    <location>
        <begin position="51"/>
        <end position="372"/>
    </location>
</feature>
<dbReference type="PANTHER" id="PTHR43510:SF1">
    <property type="entry name" value="AMINOTRANSFERASE FUNCTION, HYPOTHETICAL (EUROFUNG)"/>
    <property type="match status" value="1"/>
</dbReference>
<dbReference type="EMBL" id="JAGPYM010000066">
    <property type="protein sequence ID" value="KAH6869771.1"/>
    <property type="molecule type" value="Genomic_DNA"/>
</dbReference>
<organism evidence="4 5">
    <name type="scientific">Thelonectria olida</name>
    <dbReference type="NCBI Taxonomy" id="1576542"/>
    <lineage>
        <taxon>Eukaryota</taxon>
        <taxon>Fungi</taxon>
        <taxon>Dikarya</taxon>
        <taxon>Ascomycota</taxon>
        <taxon>Pezizomycotina</taxon>
        <taxon>Sordariomycetes</taxon>
        <taxon>Hypocreomycetidae</taxon>
        <taxon>Hypocreales</taxon>
        <taxon>Nectriaceae</taxon>
        <taxon>Thelonectria</taxon>
    </lineage>
</organism>
<dbReference type="InterPro" id="IPR004838">
    <property type="entry name" value="NHTrfase_class1_PyrdxlP-BS"/>
</dbReference>
<dbReference type="GO" id="GO:0030170">
    <property type="term" value="F:pyridoxal phosphate binding"/>
    <property type="evidence" value="ECO:0007669"/>
    <property type="project" value="InterPro"/>
</dbReference>
<dbReference type="InterPro" id="IPR015421">
    <property type="entry name" value="PyrdxlP-dep_Trfase_major"/>
</dbReference>
<comment type="similarity">
    <text evidence="1">Belongs to the class-I pyridoxal-phosphate-dependent aminotransferase family.</text>
</comment>
<evidence type="ECO:0000256" key="1">
    <source>
        <dbReference type="ARBA" id="ARBA00007441"/>
    </source>
</evidence>